<protein>
    <submittedName>
        <fullName evidence="2">Sushi domain-containing protein</fullName>
    </submittedName>
</protein>
<proteinExistence type="predicted"/>
<dbReference type="AlphaFoldDB" id="A0A5K3EK34"/>
<dbReference type="WBParaSite" id="MCU_001199-RA">
    <property type="protein sequence ID" value="MCU_001199-RA"/>
    <property type="gene ID" value="MCU_001199"/>
</dbReference>
<name>A0A5K3EK34_MESCO</name>
<sequence length="72" mass="7862">EGSCGPRLNPDSFFNPQPSRSDDPSEQASTIFLVLISWTETGGCCIWGKIDSLKWTRKAVLCCPLGQSTEKA</sequence>
<organism evidence="2">
    <name type="scientific">Mesocestoides corti</name>
    <name type="common">Flatworm</name>
    <dbReference type="NCBI Taxonomy" id="53468"/>
    <lineage>
        <taxon>Eukaryota</taxon>
        <taxon>Metazoa</taxon>
        <taxon>Spiralia</taxon>
        <taxon>Lophotrochozoa</taxon>
        <taxon>Platyhelminthes</taxon>
        <taxon>Cestoda</taxon>
        <taxon>Eucestoda</taxon>
        <taxon>Cyclophyllidea</taxon>
        <taxon>Mesocestoididae</taxon>
        <taxon>Mesocestoides</taxon>
    </lineage>
</organism>
<evidence type="ECO:0000313" key="2">
    <source>
        <dbReference type="WBParaSite" id="MCU_001199-RA"/>
    </source>
</evidence>
<feature type="region of interest" description="Disordered" evidence="1">
    <location>
        <begin position="1"/>
        <end position="25"/>
    </location>
</feature>
<reference evidence="2" key="1">
    <citation type="submission" date="2019-11" db="UniProtKB">
        <authorList>
            <consortium name="WormBaseParasite"/>
        </authorList>
    </citation>
    <scope>IDENTIFICATION</scope>
</reference>
<accession>A0A5K3EK34</accession>
<evidence type="ECO:0000256" key="1">
    <source>
        <dbReference type="SAM" id="MobiDB-lite"/>
    </source>
</evidence>